<dbReference type="InterPro" id="IPR020915">
    <property type="entry name" value="UPF0311"/>
</dbReference>
<name>A0ABR2Y8I6_9PEZI</name>
<dbReference type="Proteomes" id="UP001465668">
    <property type="component" value="Unassembled WGS sequence"/>
</dbReference>
<dbReference type="PANTHER" id="PTHR37315">
    <property type="entry name" value="UPF0311 PROTEIN BLR7842"/>
    <property type="match status" value="1"/>
</dbReference>
<reference evidence="2 3" key="1">
    <citation type="submission" date="2024-02" db="EMBL/GenBank/DDBJ databases">
        <title>First draft genome assembly of two strains of Seiridium cardinale.</title>
        <authorList>
            <person name="Emiliani G."/>
            <person name="Scali E."/>
        </authorList>
    </citation>
    <scope>NUCLEOTIDE SEQUENCE [LARGE SCALE GENOMIC DNA]</scope>
    <source>
        <strain evidence="2 3">BM-138-000479</strain>
    </source>
</reference>
<accession>A0ABR2Y8I6</accession>
<feature type="signal peptide" evidence="1">
    <location>
        <begin position="1"/>
        <end position="23"/>
    </location>
</feature>
<proteinExistence type="predicted"/>
<keyword evidence="1" id="KW-0732">Signal</keyword>
<dbReference type="Pfam" id="PF11578">
    <property type="entry name" value="DUF3237"/>
    <property type="match status" value="1"/>
</dbReference>
<comment type="caution">
    <text evidence="2">The sequence shown here is derived from an EMBL/GenBank/DDBJ whole genome shotgun (WGS) entry which is preliminary data.</text>
</comment>
<evidence type="ECO:0000313" key="2">
    <source>
        <dbReference type="EMBL" id="KAK9783460.1"/>
    </source>
</evidence>
<dbReference type="Gene3D" id="2.40.160.20">
    <property type="match status" value="1"/>
</dbReference>
<dbReference type="PANTHER" id="PTHR37315:SF1">
    <property type="entry name" value="UPF0311 PROTEIN BLR7842"/>
    <property type="match status" value="1"/>
</dbReference>
<protein>
    <submittedName>
        <fullName evidence="2">Uncharacterized protein</fullName>
    </submittedName>
</protein>
<evidence type="ECO:0000313" key="3">
    <source>
        <dbReference type="Proteomes" id="UP001465668"/>
    </source>
</evidence>
<gene>
    <name evidence="2" type="ORF">SCAR479_00019</name>
</gene>
<dbReference type="EMBL" id="JARVKM010000001">
    <property type="protein sequence ID" value="KAK9783460.1"/>
    <property type="molecule type" value="Genomic_DNA"/>
</dbReference>
<sequence>MKGQCIVFVFVITLRRFWLLANGITSSLQNPTLISQHRGLIAQAVLGKAVYSILQNKMSSAEQPKEHISNVPHPELNLPSPSYSYDFQMSVDLNPKTAVGIVPFGGLRNWISFSGGNWAARWGSGTVLPGGQDSQVVDPDTYVVKMETMYLLKTNDEEPAYIEIRTRGFRTGPKEVLEALQDPVKADSVDPSTYSFRLFVQMETGDKRYADKVNCGMWVGSGMRKGSQVIYDAYRVA</sequence>
<feature type="chain" id="PRO_5045359954" evidence="1">
    <location>
        <begin position="24"/>
        <end position="237"/>
    </location>
</feature>
<evidence type="ECO:0000256" key="1">
    <source>
        <dbReference type="SAM" id="SignalP"/>
    </source>
</evidence>
<keyword evidence="3" id="KW-1185">Reference proteome</keyword>
<organism evidence="2 3">
    <name type="scientific">Seiridium cardinale</name>
    <dbReference type="NCBI Taxonomy" id="138064"/>
    <lineage>
        <taxon>Eukaryota</taxon>
        <taxon>Fungi</taxon>
        <taxon>Dikarya</taxon>
        <taxon>Ascomycota</taxon>
        <taxon>Pezizomycotina</taxon>
        <taxon>Sordariomycetes</taxon>
        <taxon>Xylariomycetidae</taxon>
        <taxon>Amphisphaeriales</taxon>
        <taxon>Sporocadaceae</taxon>
        <taxon>Seiridium</taxon>
    </lineage>
</organism>